<dbReference type="CDD" id="cd05907">
    <property type="entry name" value="VL_LC_FACS_like"/>
    <property type="match status" value="1"/>
</dbReference>
<dbReference type="InterPro" id="IPR000873">
    <property type="entry name" value="AMP-dep_synth/lig_dom"/>
</dbReference>
<dbReference type="RefSeq" id="WP_040827408.1">
    <property type="nucleotide sequence ID" value="NZ_JBIAQY010000001.1"/>
</dbReference>
<dbReference type="SUPFAM" id="SSF56801">
    <property type="entry name" value="Acetyl-CoA synthetase-like"/>
    <property type="match status" value="1"/>
</dbReference>
<evidence type="ECO:0000256" key="1">
    <source>
        <dbReference type="ARBA" id="ARBA00006432"/>
    </source>
</evidence>
<keyword evidence="3" id="KW-0276">Fatty acid metabolism</keyword>
<evidence type="ECO:0000256" key="3">
    <source>
        <dbReference type="ARBA" id="ARBA00022832"/>
    </source>
</evidence>
<keyword evidence="4" id="KW-0443">Lipid metabolism</keyword>
<dbReference type="Pfam" id="PF00501">
    <property type="entry name" value="AMP-binding"/>
    <property type="match status" value="1"/>
</dbReference>
<organism evidence="7 8">
    <name type="scientific">Nocardia jiangxiensis</name>
    <dbReference type="NCBI Taxonomy" id="282685"/>
    <lineage>
        <taxon>Bacteria</taxon>
        <taxon>Bacillati</taxon>
        <taxon>Actinomycetota</taxon>
        <taxon>Actinomycetes</taxon>
        <taxon>Mycobacteriales</taxon>
        <taxon>Nocardiaceae</taxon>
        <taxon>Nocardia</taxon>
    </lineage>
</organism>
<proteinExistence type="inferred from homology"/>
<dbReference type="Gene3D" id="3.40.50.12780">
    <property type="entry name" value="N-terminal domain of ligase-like"/>
    <property type="match status" value="1"/>
</dbReference>
<evidence type="ECO:0000256" key="5">
    <source>
        <dbReference type="ARBA" id="ARBA00032875"/>
    </source>
</evidence>
<evidence type="ECO:0000256" key="2">
    <source>
        <dbReference type="ARBA" id="ARBA00022598"/>
    </source>
</evidence>
<accession>A0ABW6RQD4</accession>
<evidence type="ECO:0000313" key="7">
    <source>
        <dbReference type="EMBL" id="MFF3566216.1"/>
    </source>
</evidence>
<evidence type="ECO:0000313" key="8">
    <source>
        <dbReference type="Proteomes" id="UP001601992"/>
    </source>
</evidence>
<reference evidence="7 8" key="1">
    <citation type="submission" date="2024-10" db="EMBL/GenBank/DDBJ databases">
        <title>The Natural Products Discovery Center: Release of the First 8490 Sequenced Strains for Exploring Actinobacteria Biosynthetic Diversity.</title>
        <authorList>
            <person name="Kalkreuter E."/>
            <person name="Kautsar S.A."/>
            <person name="Yang D."/>
            <person name="Bader C.D."/>
            <person name="Teijaro C.N."/>
            <person name="Fluegel L."/>
            <person name="Davis C.M."/>
            <person name="Simpson J.R."/>
            <person name="Lauterbach L."/>
            <person name="Steele A.D."/>
            <person name="Gui C."/>
            <person name="Meng S."/>
            <person name="Li G."/>
            <person name="Viehrig K."/>
            <person name="Ye F."/>
            <person name="Su P."/>
            <person name="Kiefer A.F."/>
            <person name="Nichols A."/>
            <person name="Cepeda A.J."/>
            <person name="Yan W."/>
            <person name="Fan B."/>
            <person name="Jiang Y."/>
            <person name="Adhikari A."/>
            <person name="Zheng C.-J."/>
            <person name="Schuster L."/>
            <person name="Cowan T.M."/>
            <person name="Smanski M.J."/>
            <person name="Chevrette M.G."/>
            <person name="De Carvalho L.P.S."/>
            <person name="Shen B."/>
        </authorList>
    </citation>
    <scope>NUCLEOTIDE SEQUENCE [LARGE SCALE GENOMIC DNA]</scope>
    <source>
        <strain evidence="7 8">NPDC002593</strain>
    </source>
</reference>
<dbReference type="PROSITE" id="PS00455">
    <property type="entry name" value="AMP_BINDING"/>
    <property type="match status" value="1"/>
</dbReference>
<evidence type="ECO:0000256" key="4">
    <source>
        <dbReference type="ARBA" id="ARBA00023098"/>
    </source>
</evidence>
<name>A0ABW6RQD4_9NOCA</name>
<dbReference type="PANTHER" id="PTHR43272:SF32">
    <property type="entry name" value="AMP-DEPENDENT SYNTHETASE_LIGASE DOMAIN-CONTAINING PROTEIN"/>
    <property type="match status" value="1"/>
</dbReference>
<keyword evidence="2" id="KW-0436">Ligase</keyword>
<sequence length="596" mass="63593">MREFEVPATYTIPEDINVSDGVFRHAERTPGLVVFNRPDGKGGWTDVTAKQFAQAVTGVAKGLIATGIELGDRVAILASTQYDWVVLDFAIWAAGGCTVAIFDSSSAEQAKWILQDSATKLLVVETPKQRATIGEIESALPELKETLLLSEGAVEEFTRRGADLDDAVVHERRAQVKAASPATLIYTSGTTGRPKGVMLSHSNLYAESAADRAVMPQDLRPGKRSLLFLPLAHVFARAVALAAFDAGVTVAHTADWSTLVEQFGQYKPDFILSVPRVFEKVFNGAKQKAHDGGKGGIFDAAADTAVAYSQALDNGGPGLVLKLKHAVFDKLVYGKLREAMGGRCDSAVSGGGPLNARLGHFFRGVGVTIHEGYGLTETTAAVAVNTRQHTRIGTVGRPLPGHGAKVAEDGELLLRGPVVFSGYWGNDAATEDAFAEGWFKTGDLGAIDADGFITITGRKKEILVTAGGKNVSPAMLEDSLRANPLISQVMVVGDSKPFIGALITLDAEALPGWKERHNLPADTPIEKLIENPDLVAEIDAAVADTNKLVSHAEAIKKIRILSIDWTEEGGELTPKMSLKRAVVMKNYASDVEAIYS</sequence>
<comment type="caution">
    <text evidence="7">The sequence shown here is derived from an EMBL/GenBank/DDBJ whole genome shotgun (WGS) entry which is preliminary data.</text>
</comment>
<gene>
    <name evidence="7" type="ORF">ACFYXQ_00380</name>
</gene>
<dbReference type="EMBL" id="JBIAQY010000001">
    <property type="protein sequence ID" value="MFF3566216.1"/>
    <property type="molecule type" value="Genomic_DNA"/>
</dbReference>
<evidence type="ECO:0000259" key="6">
    <source>
        <dbReference type="Pfam" id="PF00501"/>
    </source>
</evidence>
<dbReference type="Pfam" id="PF23562">
    <property type="entry name" value="AMP-binding_C_3"/>
    <property type="match status" value="1"/>
</dbReference>
<feature type="domain" description="AMP-dependent synthetase/ligase" evidence="6">
    <location>
        <begin position="23"/>
        <end position="424"/>
    </location>
</feature>
<protein>
    <recommendedName>
        <fullName evidence="5">Acyl-CoA synthetase</fullName>
    </recommendedName>
</protein>
<keyword evidence="8" id="KW-1185">Reference proteome</keyword>
<dbReference type="Proteomes" id="UP001601992">
    <property type="component" value="Unassembled WGS sequence"/>
</dbReference>
<comment type="similarity">
    <text evidence="1">Belongs to the ATP-dependent AMP-binding enzyme family.</text>
</comment>
<dbReference type="InterPro" id="IPR020845">
    <property type="entry name" value="AMP-binding_CS"/>
</dbReference>
<dbReference type="PANTHER" id="PTHR43272">
    <property type="entry name" value="LONG-CHAIN-FATTY-ACID--COA LIGASE"/>
    <property type="match status" value="1"/>
</dbReference>
<dbReference type="InterPro" id="IPR042099">
    <property type="entry name" value="ANL_N_sf"/>
</dbReference>